<dbReference type="PANTHER" id="PTHR43312:SF1">
    <property type="entry name" value="NADP-DEPENDENT OXIDOREDUCTASE DOMAIN-CONTAINING PROTEIN"/>
    <property type="match status" value="1"/>
</dbReference>
<feature type="domain" description="NADP-dependent oxidoreductase" evidence="2">
    <location>
        <begin position="56"/>
        <end position="294"/>
    </location>
</feature>
<dbReference type="RefSeq" id="WP_150643957.1">
    <property type="nucleotide sequence ID" value="NZ_CABVHQ010000046.1"/>
</dbReference>
<dbReference type="InterPro" id="IPR036812">
    <property type="entry name" value="NAD(P)_OxRdtase_dom_sf"/>
</dbReference>
<organism evidence="3 4">
    <name type="scientific">Pseudomonas fluorescens</name>
    <dbReference type="NCBI Taxonomy" id="294"/>
    <lineage>
        <taxon>Bacteria</taxon>
        <taxon>Pseudomonadati</taxon>
        <taxon>Pseudomonadota</taxon>
        <taxon>Gammaproteobacteria</taxon>
        <taxon>Pseudomonadales</taxon>
        <taxon>Pseudomonadaceae</taxon>
        <taxon>Pseudomonas</taxon>
    </lineage>
</organism>
<dbReference type="Gene3D" id="3.20.20.100">
    <property type="entry name" value="NADP-dependent oxidoreductase domain"/>
    <property type="match status" value="1"/>
</dbReference>
<evidence type="ECO:0000313" key="4">
    <source>
        <dbReference type="Proteomes" id="UP000337909"/>
    </source>
</evidence>
<evidence type="ECO:0000313" key="3">
    <source>
        <dbReference type="EMBL" id="VVO19868.1"/>
    </source>
</evidence>
<feature type="chain" id="PRO_5022844394" description="NADP-dependent oxidoreductase domain-containing protein" evidence="1">
    <location>
        <begin position="28"/>
        <end position="312"/>
    </location>
</feature>
<dbReference type="InterPro" id="IPR053135">
    <property type="entry name" value="AKR2_Oxidoreductase"/>
</dbReference>
<sequence length="312" mass="33950" precursor="true">MYTRRHFLATTATAGLGLLAVHSGAFAQSTSNVQSPPATPLLTRKIPSTGEALPVIGAGTSGSFEVEAGSAQYQQLKQVLQVFFQHGARVIDTSPNYGSADAVLGQLLEEGGWRQKTFLATKIAANSRAAAEEQWAGSLQKLHTDKVDLLQIHNLRDWQEQLPYARELKAQGKTRYIGVTHYTDSGLAELEKILRTEKLDFIQIHYSVNSPNAARTVLPLAQDKGVAVLINRAFDDGRLFARVKDLALPGWAAEMGISSWAQLFLKFAISHPAVTTVIPATSRPERQLDQLKAGTGPLLGAGQQQRLIQQFA</sequence>
<proteinExistence type="predicted"/>
<protein>
    <recommendedName>
        <fullName evidence="2">NADP-dependent oxidoreductase domain-containing protein</fullName>
    </recommendedName>
</protein>
<dbReference type="EMBL" id="CABVHQ010000046">
    <property type="protein sequence ID" value="VVO19868.1"/>
    <property type="molecule type" value="Genomic_DNA"/>
</dbReference>
<dbReference type="OrthoDB" id="8563187at2"/>
<name>A0A5E7DZ52_PSEFL</name>
<dbReference type="PROSITE" id="PS51318">
    <property type="entry name" value="TAT"/>
    <property type="match status" value="1"/>
</dbReference>
<feature type="signal peptide" evidence="1">
    <location>
        <begin position="1"/>
        <end position="27"/>
    </location>
</feature>
<dbReference type="CDD" id="cd19095">
    <property type="entry name" value="AKR_PA4992-like"/>
    <property type="match status" value="1"/>
</dbReference>
<reference evidence="3 4" key="1">
    <citation type="submission" date="2019-09" db="EMBL/GenBank/DDBJ databases">
        <authorList>
            <person name="Chandra G."/>
            <person name="Truman W A."/>
        </authorList>
    </citation>
    <scope>NUCLEOTIDE SEQUENCE [LARGE SCALE GENOMIC DNA]</scope>
    <source>
        <strain evidence="3">PS691</strain>
    </source>
</reference>
<dbReference type="SUPFAM" id="SSF51430">
    <property type="entry name" value="NAD(P)-linked oxidoreductase"/>
    <property type="match status" value="1"/>
</dbReference>
<dbReference type="Proteomes" id="UP000337909">
    <property type="component" value="Unassembled WGS sequence"/>
</dbReference>
<dbReference type="AlphaFoldDB" id="A0A5E7DZ52"/>
<dbReference type="InterPro" id="IPR023210">
    <property type="entry name" value="NADP_OxRdtase_dom"/>
</dbReference>
<dbReference type="PANTHER" id="PTHR43312">
    <property type="entry name" value="D-THREO-ALDOSE 1-DEHYDROGENASE"/>
    <property type="match status" value="1"/>
</dbReference>
<dbReference type="InterPro" id="IPR006311">
    <property type="entry name" value="TAT_signal"/>
</dbReference>
<evidence type="ECO:0000256" key="1">
    <source>
        <dbReference type="SAM" id="SignalP"/>
    </source>
</evidence>
<accession>A0A5E7DZ52</accession>
<gene>
    <name evidence="3" type="ORF">PS691_04103</name>
</gene>
<dbReference type="Pfam" id="PF00248">
    <property type="entry name" value="Aldo_ket_red"/>
    <property type="match status" value="1"/>
</dbReference>
<evidence type="ECO:0000259" key="2">
    <source>
        <dbReference type="Pfam" id="PF00248"/>
    </source>
</evidence>
<keyword evidence="1" id="KW-0732">Signal</keyword>